<protein>
    <submittedName>
        <fullName evidence="2">Carboxymuconolactone decarboxylase</fullName>
    </submittedName>
</protein>
<dbReference type="Proteomes" id="UP000612808">
    <property type="component" value="Unassembled WGS sequence"/>
</dbReference>
<evidence type="ECO:0000313" key="3">
    <source>
        <dbReference type="Proteomes" id="UP000612808"/>
    </source>
</evidence>
<reference evidence="2" key="1">
    <citation type="submission" date="2021-01" db="EMBL/GenBank/DDBJ databases">
        <title>Whole genome shotgun sequence of Actinocatenispora rupis NBRC 107355.</title>
        <authorList>
            <person name="Komaki H."/>
            <person name="Tamura T."/>
        </authorList>
    </citation>
    <scope>NUCLEOTIDE SEQUENCE</scope>
    <source>
        <strain evidence="2">NBRC 107355</strain>
    </source>
</reference>
<dbReference type="InterPro" id="IPR003779">
    <property type="entry name" value="CMD-like"/>
</dbReference>
<dbReference type="Gene3D" id="1.20.1290.10">
    <property type="entry name" value="AhpD-like"/>
    <property type="match status" value="1"/>
</dbReference>
<evidence type="ECO:0000259" key="1">
    <source>
        <dbReference type="Pfam" id="PF02627"/>
    </source>
</evidence>
<comment type="caution">
    <text evidence="2">The sequence shown here is derived from an EMBL/GenBank/DDBJ whole genome shotgun (WGS) entry which is preliminary data.</text>
</comment>
<sequence length="247" mass="26537">MTVTTGVPTTPTVPDPAALDPVFAQMAAATVGQADALPTLTAREKTFLHITADVCQQCLGLPFELHVRAGLRQGVSTADVRALLRLISYDTGYHAALAALERLADVEERLGLPRPDAEPLADELVSTGPDAARSPLPEQVRAALTDLDPAFLAYFELQSRMRLPDGPGTLTVRERAFTTMSVDVHYQTLGETFRIHIDRALRGGATVDDVRVALAYLGQFGATRAWQAWRAFHAHAADAGWTATPAG</sequence>
<feature type="domain" description="Carboxymuconolactone decarboxylase-like" evidence="1">
    <location>
        <begin position="29"/>
        <end position="102"/>
    </location>
</feature>
<evidence type="ECO:0000313" key="2">
    <source>
        <dbReference type="EMBL" id="GID12109.1"/>
    </source>
</evidence>
<keyword evidence="3" id="KW-1185">Reference proteome</keyword>
<dbReference type="AlphaFoldDB" id="A0A8J3NA87"/>
<gene>
    <name evidence="2" type="ORF">Aru02nite_29980</name>
</gene>
<accession>A0A8J3NA87</accession>
<dbReference type="RefSeq" id="WP_203658111.1">
    <property type="nucleotide sequence ID" value="NZ_BAAAZM010000009.1"/>
</dbReference>
<dbReference type="GO" id="GO:0051920">
    <property type="term" value="F:peroxiredoxin activity"/>
    <property type="evidence" value="ECO:0007669"/>
    <property type="project" value="InterPro"/>
</dbReference>
<proteinExistence type="predicted"/>
<dbReference type="Pfam" id="PF02627">
    <property type="entry name" value="CMD"/>
    <property type="match status" value="1"/>
</dbReference>
<organism evidence="2 3">
    <name type="scientific">Actinocatenispora rupis</name>
    <dbReference type="NCBI Taxonomy" id="519421"/>
    <lineage>
        <taxon>Bacteria</taxon>
        <taxon>Bacillati</taxon>
        <taxon>Actinomycetota</taxon>
        <taxon>Actinomycetes</taxon>
        <taxon>Micromonosporales</taxon>
        <taxon>Micromonosporaceae</taxon>
        <taxon>Actinocatenispora</taxon>
    </lineage>
</organism>
<dbReference type="InterPro" id="IPR029032">
    <property type="entry name" value="AhpD-like"/>
</dbReference>
<dbReference type="SUPFAM" id="SSF69118">
    <property type="entry name" value="AhpD-like"/>
    <property type="match status" value="1"/>
</dbReference>
<name>A0A8J3NA87_9ACTN</name>
<dbReference type="EMBL" id="BOMB01000017">
    <property type="protein sequence ID" value="GID12109.1"/>
    <property type="molecule type" value="Genomic_DNA"/>
</dbReference>